<dbReference type="EMBL" id="JYFN01000009">
    <property type="protein sequence ID" value="KJE23973.1"/>
    <property type="molecule type" value="Genomic_DNA"/>
</dbReference>
<feature type="domain" description="HTH luxR-type" evidence="5">
    <location>
        <begin position="1307"/>
        <end position="1372"/>
    </location>
</feature>
<organism evidence="6 7">
    <name type="scientific">Frankia torreyi</name>
    <dbReference type="NCBI Taxonomy" id="1856"/>
    <lineage>
        <taxon>Bacteria</taxon>
        <taxon>Bacillati</taxon>
        <taxon>Actinomycetota</taxon>
        <taxon>Actinomycetes</taxon>
        <taxon>Frankiales</taxon>
        <taxon>Frankiaceae</taxon>
        <taxon>Frankia</taxon>
    </lineage>
</organism>
<feature type="compositionally biased region" description="Gly residues" evidence="4">
    <location>
        <begin position="1241"/>
        <end position="1255"/>
    </location>
</feature>
<dbReference type="InterPro" id="IPR036388">
    <property type="entry name" value="WH-like_DNA-bd_sf"/>
</dbReference>
<feature type="compositionally biased region" description="Basic and acidic residues" evidence="4">
    <location>
        <begin position="1294"/>
        <end position="1303"/>
    </location>
</feature>
<feature type="region of interest" description="Disordered" evidence="4">
    <location>
        <begin position="1294"/>
        <end position="1313"/>
    </location>
</feature>
<dbReference type="GO" id="GO:0006355">
    <property type="term" value="P:regulation of DNA-templated transcription"/>
    <property type="evidence" value="ECO:0007669"/>
    <property type="project" value="InterPro"/>
</dbReference>
<dbReference type="GO" id="GO:0003677">
    <property type="term" value="F:DNA binding"/>
    <property type="evidence" value="ECO:0007669"/>
    <property type="project" value="UniProtKB-KW"/>
</dbReference>
<evidence type="ECO:0000256" key="3">
    <source>
        <dbReference type="ARBA" id="ARBA00023163"/>
    </source>
</evidence>
<reference evidence="7" key="1">
    <citation type="submission" date="2015-02" db="EMBL/GenBank/DDBJ databases">
        <title>Draft Genome of Frankia sp. CpI1-S.</title>
        <authorList>
            <person name="Oshone R.T."/>
            <person name="Ngom M."/>
            <person name="Ghodhbane-Gtari F."/>
            <person name="Gtari M."/>
            <person name="Morris K."/>
            <person name="Thomas K."/>
            <person name="Sen A."/>
            <person name="Tisa L.S."/>
        </authorList>
    </citation>
    <scope>NUCLEOTIDE SEQUENCE [LARGE SCALE GENOMIC DNA]</scope>
    <source>
        <strain evidence="7">CpI1-S</strain>
    </source>
</reference>
<dbReference type="PANTHER" id="PTHR44688:SF16">
    <property type="entry name" value="DNA-BINDING TRANSCRIPTIONAL ACTIVATOR DEVR_DOSR"/>
    <property type="match status" value="1"/>
</dbReference>
<keyword evidence="7" id="KW-1185">Reference proteome</keyword>
<keyword evidence="1" id="KW-0805">Transcription regulation</keyword>
<feature type="region of interest" description="Disordered" evidence="4">
    <location>
        <begin position="587"/>
        <end position="669"/>
    </location>
</feature>
<proteinExistence type="predicted"/>
<sequence length="1374" mass="138964">MLDEQSLVPGAVPSHPVAPAHRAPLGSAEAAPGPDPVSGPDGRAAPRPVAAAGLPLVRGHFVVPMPPSDCLDRPRLRQVLDEAVTRPLTVVRAPAGWGKTTLLAGWVAARPAQPPFVWIRIDPAATPTVPGGPTVPLWPQLLHGLGRAGLIPAGADLAPPGAATAHHPPDRGYRQLANLLADLPAPFVLVLDDVHLLHGRSDLDGLELLVNEVGERVRTILVGRTTPVALHRLRAAGRVTEIGAGALAFTRSEAVDLLRAQGVSATAGLVGGLLHATEGWPAGLRLAAGALGRGAAARLGGALDAERAGGRTGGSSPWASSASVPQWAPVGGRVRAADPDPPSASLAATPEIVEFLRAELLARQPPAVHRFLLRTSVLESMTGPLADAVVGEADLAPAAQVLAEIAQRYGFVVAHHDGLRFRYHRLFAALLRSDLARDRTEDVDELHLRAALWFAAHRRPAEAVRHAAWAGDWWYASCLLVDGAGMVDALSGAALRLEPTLAAMPASWVSWAPECALVAADGHLRHGRVAKATRCLEMARVAIAAAAISRRPALSTQADLVELRRAELVGAGEEMLGVARRLLRAGPDVGTSQRRRSGRRVSAPPRSDGPLRSDGPAAGPADRPADRPAEQDGLPSSARVEPTLIGGAGGWPDRPGAAWPPGSPGRDDDRLGEIVTALAWCGRGRAELWLGRAEPAVDALIEGVEAARLAGARLVEMSAAGALALAYALRGRLRLAESAAAVVFAAVGELSARPGEATLPSTTVGKDGATISAVSALVGWVDATEGDATVANPPGMAGAVEAHLAMAMVAIARADEERVVGHLQAARSGLGPGHPPHLLDLVVVLDARSRCRRGRPDDVRTARRLLSGRGRPAGPPLCLSLWQAVEVDLLLAVGNAQAARQALGRPVDGRRPDHVLALAAARADLGCADLDAAENAVAGLLRADGGGGGPVVAACALAAVAAARRDDHARATGLLARALVLAEDEGLAAPFLDLGDELLALLDAHPGLAAAHPEFVDSLRAAAAAAAAAAAPTASAGTWRAGPGDRSGGGVTAAGGVGPAGGVGLVGGVGLASGGGAAGAATTLGGGEPAGGVGAAGGPAADGAGVVAGAELLPRPGVDQRRVALETGTRGSGVLVPAPARSVPPARPTAAGGRLPWPAPGGTPSGRAGAGHGGGGGSRHSGEYASPPGRGIPAAGSPKAPTAGGPPAVGLDSSHIRGGGSGSAGAPVDWRRRPPPPGASRPGGPGGSGGSGGPGSTANPARHSRRPGGAYPGPHPGAGGDAFGGVPRAGAADRWFREPDRRRPGGGPAAGDRLSDRELAVLSYLPTMLTTAEIAAELYVSVNTVKTHLKSIYRKLDVPRRRDAVHRARELHLL</sequence>
<dbReference type="PRINTS" id="PR00038">
    <property type="entry name" value="HTHLUXR"/>
</dbReference>
<dbReference type="InterPro" id="IPR016032">
    <property type="entry name" value="Sig_transdc_resp-reg_C-effctor"/>
</dbReference>
<dbReference type="InterPro" id="IPR000792">
    <property type="entry name" value="Tscrpt_reg_LuxR_C"/>
</dbReference>
<comment type="caution">
    <text evidence="6">The sequence shown here is derived from an EMBL/GenBank/DDBJ whole genome shotgun (WGS) entry which is preliminary data.</text>
</comment>
<feature type="compositionally biased region" description="Gly residues" evidence="4">
    <location>
        <begin position="1168"/>
        <end position="1179"/>
    </location>
</feature>
<name>A0A0D8BI85_9ACTN</name>
<evidence type="ECO:0000256" key="1">
    <source>
        <dbReference type="ARBA" id="ARBA00023015"/>
    </source>
</evidence>
<dbReference type="PATRIC" id="fig|1502723.3.peg.6533"/>
<dbReference type="InterPro" id="IPR059106">
    <property type="entry name" value="WHD_MalT"/>
</dbReference>
<evidence type="ECO:0000313" key="6">
    <source>
        <dbReference type="EMBL" id="KJE23973.1"/>
    </source>
</evidence>
<feature type="region of interest" description="Disordered" evidence="4">
    <location>
        <begin position="1129"/>
        <end position="1288"/>
    </location>
</feature>
<evidence type="ECO:0000313" key="7">
    <source>
        <dbReference type="Proteomes" id="UP000032545"/>
    </source>
</evidence>
<dbReference type="Gene3D" id="1.25.40.10">
    <property type="entry name" value="Tetratricopeptide repeat domain"/>
    <property type="match status" value="1"/>
</dbReference>
<dbReference type="InterPro" id="IPR011990">
    <property type="entry name" value="TPR-like_helical_dom_sf"/>
</dbReference>
<keyword evidence="3" id="KW-0804">Transcription</keyword>
<dbReference type="Gene3D" id="1.10.10.10">
    <property type="entry name" value="Winged helix-like DNA-binding domain superfamily/Winged helix DNA-binding domain"/>
    <property type="match status" value="1"/>
</dbReference>
<evidence type="ECO:0000259" key="5">
    <source>
        <dbReference type="PROSITE" id="PS50043"/>
    </source>
</evidence>
<feature type="region of interest" description="Disordered" evidence="4">
    <location>
        <begin position="1034"/>
        <end position="1053"/>
    </location>
</feature>
<dbReference type="SUPFAM" id="SSF46894">
    <property type="entry name" value="C-terminal effector domain of the bipartite response regulators"/>
    <property type="match status" value="1"/>
</dbReference>
<accession>A0A0D8BI85</accession>
<feature type="region of interest" description="Disordered" evidence="4">
    <location>
        <begin position="1"/>
        <end position="47"/>
    </location>
</feature>
<dbReference type="SUPFAM" id="SSF52540">
    <property type="entry name" value="P-loop containing nucleoside triphosphate hydrolases"/>
    <property type="match status" value="1"/>
</dbReference>
<protein>
    <submittedName>
        <fullName evidence="6">Transcriptional regulator, luxR family</fullName>
    </submittedName>
</protein>
<dbReference type="PROSITE" id="PS50043">
    <property type="entry name" value="HTH_LUXR_2"/>
    <property type="match status" value="1"/>
</dbReference>
<dbReference type="InterPro" id="IPR027417">
    <property type="entry name" value="P-loop_NTPase"/>
</dbReference>
<dbReference type="CDD" id="cd06170">
    <property type="entry name" value="LuxR_C_like"/>
    <property type="match status" value="1"/>
</dbReference>
<dbReference type="PANTHER" id="PTHR44688">
    <property type="entry name" value="DNA-BINDING TRANSCRIPTIONAL ACTIVATOR DEVR_DOSR"/>
    <property type="match status" value="1"/>
</dbReference>
<reference evidence="6 7" key="2">
    <citation type="journal article" date="2016" name="Genome Announc.">
        <title>Permanent Draft Genome Sequences for Two Variants of Frankia sp. Strain CpI1, the First Frankia Strain Isolated from Root Nodules of Comptonia peregrina.</title>
        <authorList>
            <person name="Oshone R."/>
            <person name="Hurst S.G.IV."/>
            <person name="Abebe-Akele F."/>
            <person name="Simpson S."/>
            <person name="Morris K."/>
            <person name="Thomas W.K."/>
            <person name="Tisa L.S."/>
        </authorList>
    </citation>
    <scope>NUCLEOTIDE SEQUENCE [LARGE SCALE GENOMIC DNA]</scope>
    <source>
        <strain evidence="7">CpI1-S</strain>
    </source>
</reference>
<feature type="compositionally biased region" description="Low complexity" evidence="4">
    <location>
        <begin position="1136"/>
        <end position="1151"/>
    </location>
</feature>
<dbReference type="Pfam" id="PF25873">
    <property type="entry name" value="WHD_MalT"/>
    <property type="match status" value="1"/>
</dbReference>
<keyword evidence="2" id="KW-0238">DNA-binding</keyword>
<dbReference type="Pfam" id="PF00196">
    <property type="entry name" value="GerE"/>
    <property type="match status" value="1"/>
</dbReference>
<dbReference type="Proteomes" id="UP000032545">
    <property type="component" value="Unassembled WGS sequence"/>
</dbReference>
<dbReference type="SMART" id="SM00421">
    <property type="entry name" value="HTH_LUXR"/>
    <property type="match status" value="1"/>
</dbReference>
<evidence type="ECO:0000256" key="4">
    <source>
        <dbReference type="SAM" id="MobiDB-lite"/>
    </source>
</evidence>
<evidence type="ECO:0000256" key="2">
    <source>
        <dbReference type="ARBA" id="ARBA00023125"/>
    </source>
</evidence>
<gene>
    <name evidence="6" type="ORF">FF36_01661</name>
</gene>